<dbReference type="EMBL" id="MT142426">
    <property type="protein sequence ID" value="QJA80552.1"/>
    <property type="molecule type" value="Genomic_DNA"/>
</dbReference>
<sequence>MKDAKRLINNWYIEQEAKEKIVSTVEKNGILIQYSQIESDYLVEYQKQDKAWIEINRLPIDGKNKPA</sequence>
<name>A0A6M3L9I3_9ZZZZ</name>
<protein>
    <submittedName>
        <fullName evidence="2">Uncharacterized protein</fullName>
    </submittedName>
</protein>
<proteinExistence type="predicted"/>
<dbReference type="AlphaFoldDB" id="A0A6M3L9I3"/>
<organism evidence="2">
    <name type="scientific">viral metagenome</name>
    <dbReference type="NCBI Taxonomy" id="1070528"/>
    <lineage>
        <taxon>unclassified sequences</taxon>
        <taxon>metagenomes</taxon>
        <taxon>organismal metagenomes</taxon>
    </lineage>
</organism>
<evidence type="ECO:0000313" key="1">
    <source>
        <dbReference type="EMBL" id="QJA80552.1"/>
    </source>
</evidence>
<evidence type="ECO:0000313" key="2">
    <source>
        <dbReference type="EMBL" id="QJA91133.1"/>
    </source>
</evidence>
<gene>
    <name evidence="1" type="ORF">MM415A00701_0021</name>
    <name evidence="2" type="ORF">MM415B03456_0007</name>
</gene>
<reference evidence="2" key="1">
    <citation type="submission" date="2020-03" db="EMBL/GenBank/DDBJ databases">
        <title>The deep terrestrial virosphere.</title>
        <authorList>
            <person name="Holmfeldt K."/>
            <person name="Nilsson E."/>
            <person name="Simone D."/>
            <person name="Lopez-Fernandez M."/>
            <person name="Wu X."/>
            <person name="de Brujin I."/>
            <person name="Lundin D."/>
            <person name="Andersson A."/>
            <person name="Bertilsson S."/>
            <person name="Dopson M."/>
        </authorList>
    </citation>
    <scope>NUCLEOTIDE SEQUENCE</scope>
    <source>
        <strain evidence="1">MM415A00701</strain>
        <strain evidence="2">MM415B03456</strain>
    </source>
</reference>
<accession>A0A6M3L9I3</accession>
<dbReference type="EMBL" id="MT142964">
    <property type="protein sequence ID" value="QJA91133.1"/>
    <property type="molecule type" value="Genomic_DNA"/>
</dbReference>